<evidence type="ECO:0000256" key="2">
    <source>
        <dbReference type="ARBA" id="ARBA00008725"/>
    </source>
</evidence>
<name>D1Q0P3_9BACT</name>
<dbReference type="CDD" id="cd13565">
    <property type="entry name" value="PBP2_PstS"/>
    <property type="match status" value="1"/>
</dbReference>
<dbReference type="Proteomes" id="UP000003160">
    <property type="component" value="Unassembled WGS sequence"/>
</dbReference>
<dbReference type="GO" id="GO:0035435">
    <property type="term" value="P:phosphate ion transmembrane transport"/>
    <property type="evidence" value="ECO:0007669"/>
    <property type="project" value="InterPro"/>
</dbReference>
<proteinExistence type="inferred from homology"/>
<evidence type="ECO:0000256" key="3">
    <source>
        <dbReference type="ARBA" id="ARBA00011529"/>
    </source>
</evidence>
<organism evidence="8 9">
    <name type="scientific">Hallella bergensis DSM 17361</name>
    <dbReference type="NCBI Taxonomy" id="585502"/>
    <lineage>
        <taxon>Bacteria</taxon>
        <taxon>Pseudomonadati</taxon>
        <taxon>Bacteroidota</taxon>
        <taxon>Bacteroidia</taxon>
        <taxon>Bacteroidales</taxon>
        <taxon>Prevotellaceae</taxon>
        <taxon>Hallella</taxon>
    </lineage>
</organism>
<reference evidence="8 9" key="1">
    <citation type="submission" date="2009-10" db="EMBL/GenBank/DDBJ databases">
        <authorList>
            <person name="Qin X."/>
            <person name="Bachman B."/>
            <person name="Battles P."/>
            <person name="Bell A."/>
            <person name="Bess C."/>
            <person name="Bickham C."/>
            <person name="Chaboub L."/>
            <person name="Chen D."/>
            <person name="Coyle M."/>
            <person name="Deiros D.R."/>
            <person name="Dinh H."/>
            <person name="Forbes L."/>
            <person name="Fowler G."/>
            <person name="Francisco L."/>
            <person name="Fu Q."/>
            <person name="Gubbala S."/>
            <person name="Hale W."/>
            <person name="Han Y."/>
            <person name="Hemphill L."/>
            <person name="Highlander S.K."/>
            <person name="Hirani K."/>
            <person name="Hogues M."/>
            <person name="Jackson L."/>
            <person name="Jakkamsetti A."/>
            <person name="Javaid M."/>
            <person name="Jiang H."/>
            <person name="Korchina V."/>
            <person name="Kovar C."/>
            <person name="Lara F."/>
            <person name="Lee S."/>
            <person name="Mata R."/>
            <person name="Mathew T."/>
            <person name="Moen C."/>
            <person name="Morales K."/>
            <person name="Munidasa M."/>
            <person name="Nazareth L."/>
            <person name="Ngo R."/>
            <person name="Nguyen L."/>
            <person name="Okwuonu G."/>
            <person name="Ongeri F."/>
            <person name="Patil S."/>
            <person name="Petrosino J."/>
            <person name="Pham C."/>
            <person name="Pham P."/>
            <person name="Pu L.-L."/>
            <person name="Puazo M."/>
            <person name="Raj R."/>
            <person name="Reid J."/>
            <person name="Rouhana J."/>
            <person name="Saada N."/>
            <person name="Shang Y."/>
            <person name="Simmons D."/>
            <person name="Thornton R."/>
            <person name="Warren J."/>
            <person name="Weissenberger G."/>
            <person name="Zhang J."/>
            <person name="Zhang L."/>
            <person name="Zhou C."/>
            <person name="Zhu D."/>
            <person name="Muzny D."/>
            <person name="Worley K."/>
            <person name="Gibbs R."/>
        </authorList>
    </citation>
    <scope>NUCLEOTIDE SEQUENCE [LARGE SCALE GENOMIC DNA]</scope>
    <source>
        <strain evidence="8 9">DSM 17361</strain>
    </source>
</reference>
<dbReference type="Gene3D" id="3.40.190.10">
    <property type="entry name" value="Periplasmic binding protein-like II"/>
    <property type="match status" value="2"/>
</dbReference>
<evidence type="ECO:0000313" key="8">
    <source>
        <dbReference type="EMBL" id="EFA42790.1"/>
    </source>
</evidence>
<dbReference type="eggNOG" id="COG0226">
    <property type="taxonomic scope" value="Bacteria"/>
</dbReference>
<dbReference type="HOGENOM" id="CLU_034528_1_1_10"/>
<evidence type="ECO:0000256" key="1">
    <source>
        <dbReference type="ARBA" id="ARBA00002841"/>
    </source>
</evidence>
<gene>
    <name evidence="8" type="primary">pstS</name>
    <name evidence="8" type="ORF">HMPREF0645_2778</name>
</gene>
<dbReference type="GO" id="GO:0043190">
    <property type="term" value="C:ATP-binding cassette (ABC) transporter complex"/>
    <property type="evidence" value="ECO:0007669"/>
    <property type="project" value="InterPro"/>
</dbReference>
<sequence>MNNAQFIIHHAHYFPLVCDLRFKPQSSNLKVQSSMFKVKNILLMLCMFSITTHAENGSVVKAPSAASHKTVVTAAGATLPLPFYNKAFELYWEKNDVPVTYAGIGSERGLKALQRRQIDFAGVDVLPTKAERDSLPGKVLALPTCMGAVTVAYNLKGTDNLRLTGELLADIFMGKIVKWNDARIAAVNPKLSLPDREITPVFRLDGSGTTYVFSQYLSKVSDAWKNAMGVGKKIGCKVGVAANGNTGVAGLVERIPGSIGYVATEYTTAFDTQRAWLRNAAGTFVLPTQVSIMAAAEQEGNATDITNATAAGAYPISCYTWVLVYQEHSYALRSYHEAQETVSVLRWLLSPEAQELTTRLLYSPLPTRTAATAARLLDSMTYEGKKMK</sequence>
<evidence type="ECO:0000256" key="5">
    <source>
        <dbReference type="ARBA" id="ARBA00022592"/>
    </source>
</evidence>
<dbReference type="InterPro" id="IPR024370">
    <property type="entry name" value="PBP_domain"/>
</dbReference>
<comment type="similarity">
    <text evidence="2 6">Belongs to the PstS family.</text>
</comment>
<keyword evidence="4 6" id="KW-0813">Transport</keyword>
<evidence type="ECO:0000313" key="9">
    <source>
        <dbReference type="Proteomes" id="UP000003160"/>
    </source>
</evidence>
<accession>D1Q0P3</accession>
<dbReference type="PANTHER" id="PTHR42996">
    <property type="entry name" value="PHOSPHATE-BINDING PROTEIN PSTS"/>
    <property type="match status" value="1"/>
</dbReference>
<dbReference type="NCBIfam" id="TIGR00975">
    <property type="entry name" value="3a0107s03"/>
    <property type="match status" value="1"/>
</dbReference>
<dbReference type="GO" id="GO:0042301">
    <property type="term" value="F:phosphate ion binding"/>
    <property type="evidence" value="ECO:0007669"/>
    <property type="project" value="InterPro"/>
</dbReference>
<dbReference type="PIRSF" id="PIRSF002756">
    <property type="entry name" value="PstS"/>
    <property type="match status" value="1"/>
</dbReference>
<feature type="domain" description="PBP" evidence="7">
    <location>
        <begin position="64"/>
        <end position="352"/>
    </location>
</feature>
<dbReference type="SUPFAM" id="SSF53850">
    <property type="entry name" value="Periplasmic binding protein-like II"/>
    <property type="match status" value="1"/>
</dbReference>
<keyword evidence="5 6" id="KW-0592">Phosphate transport</keyword>
<dbReference type="AlphaFoldDB" id="D1Q0P3"/>
<dbReference type="InterPro" id="IPR050962">
    <property type="entry name" value="Phosphate-bind_PstS"/>
</dbReference>
<dbReference type="Pfam" id="PF12849">
    <property type="entry name" value="PBP_like_2"/>
    <property type="match status" value="1"/>
</dbReference>
<comment type="function">
    <text evidence="1">Part of the ABC transporter complex PstSACB involved in phosphate import.</text>
</comment>
<dbReference type="EMBL" id="ACKS01000110">
    <property type="protein sequence ID" value="EFA42790.1"/>
    <property type="molecule type" value="Genomic_DNA"/>
</dbReference>
<dbReference type="InterPro" id="IPR005673">
    <property type="entry name" value="ABC_phos-bd_PstS"/>
</dbReference>
<evidence type="ECO:0000256" key="4">
    <source>
        <dbReference type="ARBA" id="ARBA00022448"/>
    </source>
</evidence>
<comment type="subunit">
    <text evidence="3">The complex is composed of two ATP-binding proteins (PstB), two transmembrane proteins (PstC and PstA) and a solute-binding protein (PstS).</text>
</comment>
<dbReference type="PANTHER" id="PTHR42996:SF1">
    <property type="entry name" value="PHOSPHATE-BINDING PROTEIN PSTS"/>
    <property type="match status" value="1"/>
</dbReference>
<protein>
    <recommendedName>
        <fullName evidence="6">Phosphate-binding protein</fullName>
    </recommendedName>
</protein>
<comment type="caution">
    <text evidence="8">The sequence shown here is derived from an EMBL/GenBank/DDBJ whole genome shotgun (WGS) entry which is preliminary data.</text>
</comment>
<evidence type="ECO:0000259" key="7">
    <source>
        <dbReference type="Pfam" id="PF12849"/>
    </source>
</evidence>
<keyword evidence="9" id="KW-1185">Reference proteome</keyword>
<evidence type="ECO:0000256" key="6">
    <source>
        <dbReference type="PIRNR" id="PIRNR002756"/>
    </source>
</evidence>